<evidence type="ECO:0008006" key="3">
    <source>
        <dbReference type="Google" id="ProtNLM"/>
    </source>
</evidence>
<name>Q0AJN6_NITEC</name>
<dbReference type="eggNOG" id="COG1708">
    <property type="taxonomic scope" value="Bacteria"/>
</dbReference>
<dbReference type="AlphaFoldDB" id="Q0AJN6"/>
<dbReference type="Proteomes" id="UP000001966">
    <property type="component" value="Chromosome"/>
</dbReference>
<sequence>MEKAHIISSEHQQMRLSPYTQRIICESDQDIFGTDAYVKVFGSRLDDNARGNDIDLLVELPSITQEVERKALQLIARLQY</sequence>
<proteinExistence type="predicted"/>
<protein>
    <recommendedName>
        <fullName evidence="3">Polymerase nucleotidyl transferase domain-containing protein</fullName>
    </recommendedName>
</protein>
<reference evidence="1 2" key="1">
    <citation type="journal article" date="2007" name="Environ. Microbiol.">
        <title>Whole-genome analysis of the ammonia-oxidizing bacterium, Nitrosomonas eutropha C91: implications for niche adaptation.</title>
        <authorList>
            <person name="Stein L.Y."/>
            <person name="Arp D.J."/>
            <person name="Berube P.M."/>
            <person name="Chain P.S."/>
            <person name="Hauser L."/>
            <person name="Jetten M.S."/>
            <person name="Klotz M.G."/>
            <person name="Larimer F.W."/>
            <person name="Norton J.M."/>
            <person name="Op den Camp H.J.M."/>
            <person name="Shin M."/>
            <person name="Wei X."/>
        </authorList>
    </citation>
    <scope>NUCLEOTIDE SEQUENCE [LARGE SCALE GENOMIC DNA]</scope>
    <source>
        <strain evidence="2">DSM 101675 / C91 / Nm57</strain>
    </source>
</reference>
<dbReference type="HOGENOM" id="CLU_2586109_0_0_4"/>
<gene>
    <name evidence="1" type="ordered locus">Neut_0147</name>
</gene>
<dbReference type="SUPFAM" id="SSF81301">
    <property type="entry name" value="Nucleotidyltransferase"/>
    <property type="match status" value="1"/>
</dbReference>
<evidence type="ECO:0000313" key="1">
    <source>
        <dbReference type="EMBL" id="ABI58435.1"/>
    </source>
</evidence>
<dbReference type="STRING" id="335283.Neut_0147"/>
<dbReference type="EMBL" id="CP000450">
    <property type="protein sequence ID" value="ABI58435.1"/>
    <property type="molecule type" value="Genomic_DNA"/>
</dbReference>
<dbReference type="InterPro" id="IPR043519">
    <property type="entry name" value="NT_sf"/>
</dbReference>
<evidence type="ECO:0000313" key="2">
    <source>
        <dbReference type="Proteomes" id="UP000001966"/>
    </source>
</evidence>
<organism evidence="1 2">
    <name type="scientific">Nitrosomonas eutropha (strain DSM 101675 / C91 / Nm57)</name>
    <dbReference type="NCBI Taxonomy" id="335283"/>
    <lineage>
        <taxon>Bacteria</taxon>
        <taxon>Pseudomonadati</taxon>
        <taxon>Pseudomonadota</taxon>
        <taxon>Betaproteobacteria</taxon>
        <taxon>Nitrosomonadales</taxon>
        <taxon>Nitrosomonadaceae</taxon>
        <taxon>Nitrosomonas</taxon>
    </lineage>
</organism>
<dbReference type="KEGG" id="net:Neut_0147"/>
<accession>Q0AJN6</accession>